<dbReference type="InterPro" id="IPR036915">
    <property type="entry name" value="Cyclin-like_sf"/>
</dbReference>
<evidence type="ECO:0000313" key="5">
    <source>
        <dbReference type="EMBL" id="KDR66499.1"/>
    </source>
</evidence>
<dbReference type="Pfam" id="PF02984">
    <property type="entry name" value="Cyclin_C"/>
    <property type="match status" value="1"/>
</dbReference>
<dbReference type="STRING" id="685588.A0A067SFK8"/>
<dbReference type="InterPro" id="IPR006671">
    <property type="entry name" value="Cyclin_N"/>
</dbReference>
<name>A0A067SFK8_GALM3</name>
<dbReference type="PANTHER" id="PTHR10177">
    <property type="entry name" value="CYCLINS"/>
    <property type="match status" value="1"/>
</dbReference>
<protein>
    <recommendedName>
        <fullName evidence="7">Cyclin N-terminal domain-containing protein</fullName>
    </recommendedName>
</protein>
<dbReference type="Pfam" id="PF22893">
    <property type="entry name" value="ULD_2"/>
    <property type="match status" value="1"/>
</dbReference>
<feature type="domain" description="Cyclin-like" evidence="3">
    <location>
        <begin position="348"/>
        <end position="432"/>
    </location>
</feature>
<evidence type="ECO:0000256" key="1">
    <source>
        <dbReference type="ARBA" id="ARBA00023127"/>
    </source>
</evidence>
<proteinExistence type="inferred from homology"/>
<feature type="domain" description="Cyclin C-terminal" evidence="4">
    <location>
        <begin position="354"/>
        <end position="463"/>
    </location>
</feature>
<evidence type="ECO:0000259" key="4">
    <source>
        <dbReference type="SMART" id="SM01332"/>
    </source>
</evidence>
<dbReference type="SUPFAM" id="SSF47954">
    <property type="entry name" value="Cyclin-like"/>
    <property type="match status" value="2"/>
</dbReference>
<dbReference type="OrthoDB" id="5590282at2759"/>
<keyword evidence="6" id="KW-1185">Reference proteome</keyword>
<organism evidence="5 6">
    <name type="scientific">Galerina marginata (strain CBS 339.88)</name>
    <dbReference type="NCBI Taxonomy" id="685588"/>
    <lineage>
        <taxon>Eukaryota</taxon>
        <taxon>Fungi</taxon>
        <taxon>Dikarya</taxon>
        <taxon>Basidiomycota</taxon>
        <taxon>Agaricomycotina</taxon>
        <taxon>Agaricomycetes</taxon>
        <taxon>Agaricomycetidae</taxon>
        <taxon>Agaricales</taxon>
        <taxon>Agaricineae</taxon>
        <taxon>Strophariaceae</taxon>
        <taxon>Galerina</taxon>
    </lineage>
</organism>
<dbReference type="Gene3D" id="1.10.472.10">
    <property type="entry name" value="Cyclin-like"/>
    <property type="match status" value="2"/>
</dbReference>
<evidence type="ECO:0000313" key="6">
    <source>
        <dbReference type="Proteomes" id="UP000027222"/>
    </source>
</evidence>
<feature type="domain" description="Cyclin-like" evidence="3">
    <location>
        <begin position="256"/>
        <end position="345"/>
    </location>
</feature>
<accession>A0A067SFK8</accession>
<dbReference type="EMBL" id="KL142423">
    <property type="protein sequence ID" value="KDR66499.1"/>
    <property type="molecule type" value="Genomic_DNA"/>
</dbReference>
<dbReference type="Pfam" id="PF00134">
    <property type="entry name" value="Cyclin_N"/>
    <property type="match status" value="1"/>
</dbReference>
<comment type="similarity">
    <text evidence="2">Belongs to the cyclin family.</text>
</comment>
<dbReference type="InterPro" id="IPR013763">
    <property type="entry name" value="Cyclin-like_dom"/>
</dbReference>
<keyword evidence="1 2" id="KW-0195">Cyclin</keyword>
<gene>
    <name evidence="5" type="ORF">GALMADRAFT_232554</name>
</gene>
<dbReference type="CDD" id="cd20537">
    <property type="entry name" value="CYCLIN_CCNO-like_rpt2"/>
    <property type="match status" value="1"/>
</dbReference>
<sequence>MAMTPKLSLPRFKIAMSLISLNSSPHSISVGLSDIQACLHATINSFSSIIRIKNDTIDVLDHLGDIIPMPTLFCSTWETFNHVVKGYCRNRIGQSYIERGNYQILRSNGDQVTHHADFTRMVEEGETVEMSIIVQPSVEHDERRCPKCHRLNTRVVPDGSWIHCITRGCDKSFRCTRRVRGTKTSQKRVVANGEPYPRRPADCRFFRRVTLRVEYDEYAAEVKRNLHKMERLTMPSREKLDQQMQHDVELRKDLIDLVVLIHESLDLRAETLYLAVNILDRYLSLRAEPVPLAEVKVLAGTSLWLAAKKEDVFVPTLYNIIAACSLSLRYEIASHVIQMESKILHTLHWMLEHPTAFLWFSMSIRDLWGKTEVKHVGWFLMELTLYYPEFVQYRSSSIAAGALIVARTVLDPAYHRHGERREPLEVAAVLETFLGTHFNDLPVRLVEKYSRLPYSNVSRLVMIYYSQATQTFIR</sequence>
<evidence type="ECO:0000256" key="2">
    <source>
        <dbReference type="RuleBase" id="RU000383"/>
    </source>
</evidence>
<dbReference type="InterPro" id="IPR039361">
    <property type="entry name" value="Cyclin"/>
</dbReference>
<dbReference type="AlphaFoldDB" id="A0A067SFK8"/>
<dbReference type="InterPro" id="IPR004367">
    <property type="entry name" value="Cyclin_C-dom"/>
</dbReference>
<evidence type="ECO:0008006" key="7">
    <source>
        <dbReference type="Google" id="ProtNLM"/>
    </source>
</evidence>
<dbReference type="SMART" id="SM01332">
    <property type="entry name" value="Cyclin_C"/>
    <property type="match status" value="1"/>
</dbReference>
<dbReference type="Proteomes" id="UP000027222">
    <property type="component" value="Unassembled WGS sequence"/>
</dbReference>
<dbReference type="SMART" id="SM00385">
    <property type="entry name" value="CYCLIN"/>
    <property type="match status" value="2"/>
</dbReference>
<dbReference type="HOGENOM" id="CLU_576240_0_0_1"/>
<evidence type="ECO:0000259" key="3">
    <source>
        <dbReference type="SMART" id="SM00385"/>
    </source>
</evidence>
<reference evidence="6" key="1">
    <citation type="journal article" date="2014" name="Proc. Natl. Acad. Sci. U.S.A.">
        <title>Extensive sampling of basidiomycete genomes demonstrates inadequacy of the white-rot/brown-rot paradigm for wood decay fungi.</title>
        <authorList>
            <person name="Riley R."/>
            <person name="Salamov A.A."/>
            <person name="Brown D.W."/>
            <person name="Nagy L.G."/>
            <person name="Floudas D."/>
            <person name="Held B.W."/>
            <person name="Levasseur A."/>
            <person name="Lombard V."/>
            <person name="Morin E."/>
            <person name="Otillar R."/>
            <person name="Lindquist E.A."/>
            <person name="Sun H."/>
            <person name="LaButti K.M."/>
            <person name="Schmutz J."/>
            <person name="Jabbour D."/>
            <person name="Luo H."/>
            <person name="Baker S.E."/>
            <person name="Pisabarro A.G."/>
            <person name="Walton J.D."/>
            <person name="Blanchette R.A."/>
            <person name="Henrissat B."/>
            <person name="Martin F."/>
            <person name="Cullen D."/>
            <person name="Hibbett D.S."/>
            <person name="Grigoriev I.V."/>
        </authorList>
    </citation>
    <scope>NUCLEOTIDE SEQUENCE [LARGE SCALE GENOMIC DNA]</scope>
    <source>
        <strain evidence="6">CBS 339.88</strain>
    </source>
</reference>
<dbReference type="InterPro" id="IPR054464">
    <property type="entry name" value="ULD_fung"/>
</dbReference>